<evidence type="ECO:0000256" key="3">
    <source>
        <dbReference type="ARBA" id="ARBA00022722"/>
    </source>
</evidence>
<comment type="caution">
    <text evidence="8">The sequence shown here is derived from an EMBL/GenBank/DDBJ whole genome shotgun (WGS) entry which is preliminary data.</text>
</comment>
<keyword evidence="3" id="KW-0540">Nuclease</keyword>
<dbReference type="Pfam" id="PF07927">
    <property type="entry name" value="HicA_toxin"/>
    <property type="match status" value="1"/>
</dbReference>
<evidence type="ECO:0000256" key="1">
    <source>
        <dbReference type="ARBA" id="ARBA00006620"/>
    </source>
</evidence>
<dbReference type="GO" id="GO:0016787">
    <property type="term" value="F:hydrolase activity"/>
    <property type="evidence" value="ECO:0007669"/>
    <property type="project" value="UniProtKB-KW"/>
</dbReference>
<sequence>MGEKLPILKAKDIIAVLQKIGFENVRQKGSHIFFRHPDGRTTLVPRHDNEDIGKGLLRRILKETEIAPEEFLEYIRQ</sequence>
<gene>
    <name evidence="8" type="ORF">A3J08_00440</name>
</gene>
<dbReference type="InterPro" id="IPR038570">
    <property type="entry name" value="HicA_sf"/>
</dbReference>
<dbReference type="InterPro" id="IPR012933">
    <property type="entry name" value="HicA_mRNA_interferase"/>
</dbReference>
<dbReference type="PANTHER" id="PTHR34873">
    <property type="entry name" value="SSR1766 PROTEIN"/>
    <property type="match status" value="1"/>
</dbReference>
<evidence type="ECO:0000256" key="6">
    <source>
        <dbReference type="ARBA" id="ARBA00022884"/>
    </source>
</evidence>
<evidence type="ECO:0000256" key="7">
    <source>
        <dbReference type="ARBA" id="ARBA00023016"/>
    </source>
</evidence>
<comment type="similarity">
    <text evidence="1">Belongs to the HicA mRNA interferase family.</text>
</comment>
<accession>A0A1G2DQ17</accession>
<proteinExistence type="inferred from homology"/>
<keyword evidence="4" id="KW-0255">Endonuclease</keyword>
<protein>
    <recommendedName>
        <fullName evidence="10">Toxin HicA</fullName>
    </recommendedName>
</protein>
<evidence type="ECO:0000313" key="8">
    <source>
        <dbReference type="EMBL" id="OGZ15646.1"/>
    </source>
</evidence>
<evidence type="ECO:0000313" key="9">
    <source>
        <dbReference type="Proteomes" id="UP000177573"/>
    </source>
</evidence>
<evidence type="ECO:0000256" key="2">
    <source>
        <dbReference type="ARBA" id="ARBA00022649"/>
    </source>
</evidence>
<name>A0A1G2DQ17_9BACT</name>
<keyword evidence="2" id="KW-1277">Toxin-antitoxin system</keyword>
<dbReference type="GO" id="GO:0003729">
    <property type="term" value="F:mRNA binding"/>
    <property type="evidence" value="ECO:0007669"/>
    <property type="project" value="InterPro"/>
</dbReference>
<dbReference type="SUPFAM" id="SSF54786">
    <property type="entry name" value="YcfA/nrd intein domain"/>
    <property type="match status" value="1"/>
</dbReference>
<dbReference type="Gene3D" id="3.30.920.30">
    <property type="entry name" value="Hypothetical protein"/>
    <property type="match status" value="1"/>
</dbReference>
<evidence type="ECO:0000256" key="4">
    <source>
        <dbReference type="ARBA" id="ARBA00022759"/>
    </source>
</evidence>
<keyword evidence="5" id="KW-0378">Hydrolase</keyword>
<dbReference type="GO" id="GO:0004519">
    <property type="term" value="F:endonuclease activity"/>
    <property type="evidence" value="ECO:0007669"/>
    <property type="project" value="UniProtKB-KW"/>
</dbReference>
<reference evidence="8 9" key="1">
    <citation type="journal article" date="2016" name="Nat. Commun.">
        <title>Thousands of microbial genomes shed light on interconnected biogeochemical processes in an aquifer system.</title>
        <authorList>
            <person name="Anantharaman K."/>
            <person name="Brown C.T."/>
            <person name="Hug L.A."/>
            <person name="Sharon I."/>
            <person name="Castelle C.J."/>
            <person name="Probst A.J."/>
            <person name="Thomas B.C."/>
            <person name="Singh A."/>
            <person name="Wilkins M.J."/>
            <person name="Karaoz U."/>
            <person name="Brodie E.L."/>
            <person name="Williams K.H."/>
            <person name="Hubbard S.S."/>
            <person name="Banfield J.F."/>
        </authorList>
    </citation>
    <scope>NUCLEOTIDE SEQUENCE [LARGE SCALE GENOMIC DNA]</scope>
</reference>
<evidence type="ECO:0008006" key="10">
    <source>
        <dbReference type="Google" id="ProtNLM"/>
    </source>
</evidence>
<organism evidence="8 9">
    <name type="scientific">Candidatus Lloydbacteria bacterium RIFCSPLOWO2_02_FULL_51_11</name>
    <dbReference type="NCBI Taxonomy" id="1798667"/>
    <lineage>
        <taxon>Bacteria</taxon>
        <taxon>Candidatus Lloydiibacteriota</taxon>
    </lineage>
</organism>
<keyword evidence="6" id="KW-0694">RNA-binding</keyword>
<keyword evidence="7" id="KW-0346">Stress response</keyword>
<evidence type="ECO:0000256" key="5">
    <source>
        <dbReference type="ARBA" id="ARBA00022801"/>
    </source>
</evidence>
<dbReference type="STRING" id="1798667.A3J08_00440"/>
<dbReference type="EMBL" id="MHLR01000008">
    <property type="protein sequence ID" value="OGZ15646.1"/>
    <property type="molecule type" value="Genomic_DNA"/>
</dbReference>
<dbReference type="Proteomes" id="UP000177573">
    <property type="component" value="Unassembled WGS sequence"/>
</dbReference>
<dbReference type="AlphaFoldDB" id="A0A1G2DQ17"/>
<dbReference type="PANTHER" id="PTHR34873:SF3">
    <property type="entry name" value="ADDICTION MODULE TOXIN, HICA FAMILY"/>
    <property type="match status" value="1"/>
</dbReference>